<sequence>MSQKDQSKWADRLLAPNDSYCDMPNDTSVARELDMKVYRRQQSMIESATKGSFLQIAQRKDLRLAPKTSCLQVSRKERSGNFYRQATMSRGPFGGHHWPEMPPSDLGVAWEVQSVAPGGCGNLRPFGRDRAPMQLVAKCNKKGVALTPELHLDEGLVDR</sequence>
<proteinExistence type="predicted"/>
<name>A0AA35LYG1_9HYPO</name>
<organism evidence="1 2">
    <name type="scientific">Clonostachys chloroleuca</name>
    <dbReference type="NCBI Taxonomy" id="1926264"/>
    <lineage>
        <taxon>Eukaryota</taxon>
        <taxon>Fungi</taxon>
        <taxon>Dikarya</taxon>
        <taxon>Ascomycota</taxon>
        <taxon>Pezizomycotina</taxon>
        <taxon>Sordariomycetes</taxon>
        <taxon>Hypocreomycetidae</taxon>
        <taxon>Hypocreales</taxon>
        <taxon>Bionectriaceae</taxon>
        <taxon>Clonostachys</taxon>
    </lineage>
</organism>
<evidence type="ECO:0000313" key="1">
    <source>
        <dbReference type="EMBL" id="CAI6086442.1"/>
    </source>
</evidence>
<dbReference type="AlphaFoldDB" id="A0AA35LYG1"/>
<dbReference type="EMBL" id="CABFNP030000786">
    <property type="protein sequence ID" value="CAI6086442.1"/>
    <property type="molecule type" value="Genomic_DNA"/>
</dbReference>
<evidence type="ECO:0000313" key="2">
    <source>
        <dbReference type="Proteomes" id="UP001160390"/>
    </source>
</evidence>
<gene>
    <name evidence="1" type="ORF">CCHLO57077_00010367</name>
</gene>
<accession>A0AA35LYG1</accession>
<keyword evidence="2" id="KW-1185">Reference proteome</keyword>
<dbReference type="Proteomes" id="UP001160390">
    <property type="component" value="Unassembled WGS sequence"/>
</dbReference>
<protein>
    <submittedName>
        <fullName evidence="1">Uncharacterized protein</fullName>
    </submittedName>
</protein>
<reference evidence="1" key="1">
    <citation type="submission" date="2023-01" db="EMBL/GenBank/DDBJ databases">
        <authorList>
            <person name="Piombo E."/>
        </authorList>
    </citation>
    <scope>NUCLEOTIDE SEQUENCE</scope>
</reference>
<comment type="caution">
    <text evidence="1">The sequence shown here is derived from an EMBL/GenBank/DDBJ whole genome shotgun (WGS) entry which is preliminary data.</text>
</comment>